<accession>A0A511MMR0</accession>
<gene>
    <name evidence="2" type="ORF">NN4_59870</name>
</gene>
<evidence type="ECO:0000256" key="1">
    <source>
        <dbReference type="SAM" id="MobiDB-lite"/>
    </source>
</evidence>
<reference evidence="2 3" key="1">
    <citation type="submission" date="2019-07" db="EMBL/GenBank/DDBJ databases">
        <title>Whole genome shotgun sequence of Nocardia ninae NBRC 108245.</title>
        <authorList>
            <person name="Hosoyama A."/>
            <person name="Uohara A."/>
            <person name="Ohji S."/>
            <person name="Ichikawa N."/>
        </authorList>
    </citation>
    <scope>NUCLEOTIDE SEQUENCE [LARGE SCALE GENOMIC DNA]</scope>
    <source>
        <strain evidence="2 3">NBRC 108245</strain>
    </source>
</reference>
<organism evidence="2 3">
    <name type="scientific">Nocardia ninae NBRC 108245</name>
    <dbReference type="NCBI Taxonomy" id="1210091"/>
    <lineage>
        <taxon>Bacteria</taxon>
        <taxon>Bacillati</taxon>
        <taxon>Actinomycetota</taxon>
        <taxon>Actinomycetes</taxon>
        <taxon>Mycobacteriales</taxon>
        <taxon>Nocardiaceae</taxon>
        <taxon>Nocardia</taxon>
    </lineage>
</organism>
<proteinExistence type="predicted"/>
<protein>
    <submittedName>
        <fullName evidence="2">Uncharacterized protein</fullName>
    </submittedName>
</protein>
<dbReference type="Proteomes" id="UP000321424">
    <property type="component" value="Unassembled WGS sequence"/>
</dbReference>
<feature type="compositionally biased region" description="Basic and acidic residues" evidence="1">
    <location>
        <begin position="1"/>
        <end position="18"/>
    </location>
</feature>
<dbReference type="AlphaFoldDB" id="A0A511MMR0"/>
<evidence type="ECO:0000313" key="2">
    <source>
        <dbReference type="EMBL" id="GEM41468.1"/>
    </source>
</evidence>
<comment type="caution">
    <text evidence="2">The sequence shown here is derived from an EMBL/GenBank/DDBJ whole genome shotgun (WGS) entry which is preliminary data.</text>
</comment>
<feature type="region of interest" description="Disordered" evidence="1">
    <location>
        <begin position="1"/>
        <end position="29"/>
    </location>
</feature>
<dbReference type="EMBL" id="BJXA01000052">
    <property type="protein sequence ID" value="GEM41468.1"/>
    <property type="molecule type" value="Genomic_DNA"/>
</dbReference>
<evidence type="ECO:0000313" key="3">
    <source>
        <dbReference type="Proteomes" id="UP000321424"/>
    </source>
</evidence>
<name>A0A511MMR0_9NOCA</name>
<keyword evidence="3" id="KW-1185">Reference proteome</keyword>
<sequence>MNAQDVPRHGSTIDEFVRRSGSPATPSGRPALMNSLRFLLYSNAIRGGYVSGRRIYGQTDRALRTPAAAPNSGCDMADPRIRAPQQVCRCGGGDMNWQTVWIHTHPTHKTRD</sequence>